<evidence type="ECO:0000256" key="12">
    <source>
        <dbReference type="ARBA" id="ARBA00032493"/>
    </source>
</evidence>
<dbReference type="EMBL" id="RCVZ01000009">
    <property type="protein sequence ID" value="RLQ94490.1"/>
    <property type="molecule type" value="Genomic_DNA"/>
</dbReference>
<evidence type="ECO:0000313" key="15">
    <source>
        <dbReference type="EMBL" id="RLQ94490.1"/>
    </source>
</evidence>
<dbReference type="Gene3D" id="3.50.50.60">
    <property type="entry name" value="FAD/NAD(P)-binding domain"/>
    <property type="match status" value="1"/>
</dbReference>
<evidence type="ECO:0000256" key="4">
    <source>
        <dbReference type="ARBA" id="ARBA00013076"/>
    </source>
</evidence>
<protein>
    <recommendedName>
        <fullName evidence="5">L-lysine N6-monooxygenase MbtG</fullName>
        <ecNumber evidence="4">1.14.13.59</ecNumber>
    </recommendedName>
    <alternativeName>
        <fullName evidence="13">Lysine 6-N-hydroxylase</fullName>
    </alternativeName>
    <alternativeName>
        <fullName evidence="12">Lysine N6-hydroxylase</fullName>
    </alternativeName>
    <alternativeName>
        <fullName evidence="10">Lysine-N-oxygenase</fullName>
    </alternativeName>
    <alternativeName>
        <fullName evidence="11">Mycobactin synthase protein G</fullName>
    </alternativeName>
</protein>
<evidence type="ECO:0000256" key="6">
    <source>
        <dbReference type="ARBA" id="ARBA00022630"/>
    </source>
</evidence>
<reference evidence="15 16" key="1">
    <citation type="submission" date="2018-10" db="EMBL/GenBank/DDBJ databases">
        <title>Falsibacillus sp. genome draft.</title>
        <authorList>
            <person name="Shi S."/>
        </authorList>
    </citation>
    <scope>NUCLEOTIDE SEQUENCE [LARGE SCALE GENOMIC DNA]</scope>
    <source>
        <strain evidence="15 16">GY 10110</strain>
    </source>
</reference>
<dbReference type="OrthoDB" id="7527071at2"/>
<dbReference type="PANTHER" id="PTHR42802:SF1">
    <property type="entry name" value="L-ORNITHINE N(5)-MONOOXYGENASE"/>
    <property type="match status" value="1"/>
</dbReference>
<evidence type="ECO:0000256" key="14">
    <source>
        <dbReference type="ARBA" id="ARBA00048407"/>
    </source>
</evidence>
<evidence type="ECO:0000313" key="16">
    <source>
        <dbReference type="Proteomes" id="UP000276770"/>
    </source>
</evidence>
<accession>A0A3L7JVD2</accession>
<gene>
    <name evidence="15" type="ORF">D9X91_13170</name>
</gene>
<dbReference type="AlphaFoldDB" id="A0A3L7JVD2"/>
<evidence type="ECO:0000256" key="10">
    <source>
        <dbReference type="ARBA" id="ARBA00029939"/>
    </source>
</evidence>
<keyword evidence="15" id="KW-0503">Monooxygenase</keyword>
<evidence type="ECO:0000256" key="1">
    <source>
        <dbReference type="ARBA" id="ARBA00001974"/>
    </source>
</evidence>
<proteinExistence type="inferred from homology"/>
<evidence type="ECO:0000256" key="13">
    <source>
        <dbReference type="ARBA" id="ARBA00032738"/>
    </source>
</evidence>
<evidence type="ECO:0000256" key="8">
    <source>
        <dbReference type="ARBA" id="ARBA00022857"/>
    </source>
</evidence>
<evidence type="ECO:0000256" key="3">
    <source>
        <dbReference type="ARBA" id="ARBA00007588"/>
    </source>
</evidence>
<comment type="pathway">
    <text evidence="2">Siderophore biosynthesis.</text>
</comment>
<comment type="catalytic activity">
    <reaction evidence="14">
        <text>L-lysine + NADPH + O2 = N(6)-hydroxy-L-lysine + NADP(+) + H2O</text>
        <dbReference type="Rhea" id="RHEA:23228"/>
        <dbReference type="ChEBI" id="CHEBI:15377"/>
        <dbReference type="ChEBI" id="CHEBI:15379"/>
        <dbReference type="ChEBI" id="CHEBI:32551"/>
        <dbReference type="ChEBI" id="CHEBI:57783"/>
        <dbReference type="ChEBI" id="CHEBI:57820"/>
        <dbReference type="ChEBI" id="CHEBI:58349"/>
        <dbReference type="EC" id="1.14.13.59"/>
    </reaction>
</comment>
<dbReference type="EC" id="1.14.13.59" evidence="4"/>
<dbReference type="Proteomes" id="UP000276770">
    <property type="component" value="Unassembled WGS sequence"/>
</dbReference>
<comment type="similarity">
    <text evidence="3">Belongs to the lysine N(6)-hydroxylase/L-ornithine N(5)-oxygenase family.</text>
</comment>
<organism evidence="15 16">
    <name type="scientific">Falsibacillus albus</name>
    <dbReference type="NCBI Taxonomy" id="2478915"/>
    <lineage>
        <taxon>Bacteria</taxon>
        <taxon>Bacillati</taxon>
        <taxon>Bacillota</taxon>
        <taxon>Bacilli</taxon>
        <taxon>Bacillales</taxon>
        <taxon>Bacillaceae</taxon>
        <taxon>Falsibacillus</taxon>
    </lineage>
</organism>
<dbReference type="SUPFAM" id="SSF51905">
    <property type="entry name" value="FAD/NAD(P)-binding domain"/>
    <property type="match status" value="2"/>
</dbReference>
<comment type="cofactor">
    <cofactor evidence="1">
        <name>FAD</name>
        <dbReference type="ChEBI" id="CHEBI:57692"/>
    </cofactor>
</comment>
<keyword evidence="9" id="KW-0560">Oxidoreductase</keyword>
<dbReference type="Pfam" id="PF13434">
    <property type="entry name" value="Lys_Orn_oxgnase"/>
    <property type="match status" value="1"/>
</dbReference>
<evidence type="ECO:0000256" key="9">
    <source>
        <dbReference type="ARBA" id="ARBA00023002"/>
    </source>
</evidence>
<keyword evidence="16" id="KW-1185">Reference proteome</keyword>
<dbReference type="InterPro" id="IPR036188">
    <property type="entry name" value="FAD/NAD-bd_sf"/>
</dbReference>
<dbReference type="GO" id="GO:0047091">
    <property type="term" value="F:L-lysine 6-monooxygenase (NADPH) activity"/>
    <property type="evidence" value="ECO:0007669"/>
    <property type="project" value="UniProtKB-EC"/>
</dbReference>
<name>A0A3L7JVD2_9BACI</name>
<dbReference type="PANTHER" id="PTHR42802">
    <property type="entry name" value="MONOOXYGENASE"/>
    <property type="match status" value="1"/>
</dbReference>
<keyword evidence="7" id="KW-0274">FAD</keyword>
<evidence type="ECO:0000256" key="7">
    <source>
        <dbReference type="ARBA" id="ARBA00022827"/>
    </source>
</evidence>
<evidence type="ECO:0000256" key="5">
    <source>
        <dbReference type="ARBA" id="ARBA00016406"/>
    </source>
</evidence>
<keyword evidence="8" id="KW-0521">NADP</keyword>
<evidence type="ECO:0000256" key="11">
    <source>
        <dbReference type="ARBA" id="ARBA00031158"/>
    </source>
</evidence>
<dbReference type="RefSeq" id="WP_121681103.1">
    <property type="nucleotide sequence ID" value="NZ_RCVZ01000009.1"/>
</dbReference>
<sequence>MEEKDLLDVVGIGIGPYNLGLAALLEETDLRGMFFDQTPAFEWHPGMLIDGTDLQVPILADLVTFADPRSRFTFLNYLHEHNRLYKFFFFNKNEIPRQEYNRYAQWVAGQLESCFFGKKVVDVIDHMNDESPHYEVIVEDRDSGELTSHFSKHVVMGTGAKPLVVNGMEGLPDKDVFHSNRYLYHKDDVVKSGSVTIVGSGQSAAEIFLDLLKEQRNRDYKVTWFTRSEGILQLESSKLGQEFFSPDYIEYFHPLSFEQRKSALSTLEHLRKGIDPSTLNAIYNVLYHRSVEDNTQDILIQPLTEVKEISRVDDGYRLSCHQWQEGDEFDYESKKVVLATGYKPNIPDWFDDRFRDQIVWEDEKRFKVSRDYQLVFKEEREHHFFTLTNLEHSHGAAATNLGLSVDRNIHIINTIAGKELYRIQTDTIFSQFTMDKK</sequence>
<keyword evidence="6" id="KW-0285">Flavoprotein</keyword>
<evidence type="ECO:0000256" key="2">
    <source>
        <dbReference type="ARBA" id="ARBA00004924"/>
    </source>
</evidence>
<dbReference type="InterPro" id="IPR025700">
    <property type="entry name" value="Lys/Orn_oxygenase"/>
</dbReference>
<comment type="caution">
    <text evidence="15">The sequence shown here is derived from an EMBL/GenBank/DDBJ whole genome shotgun (WGS) entry which is preliminary data.</text>
</comment>